<dbReference type="EMBL" id="VANS01000001">
    <property type="protein sequence ID" value="TMM55546.1"/>
    <property type="molecule type" value="Genomic_DNA"/>
</dbReference>
<dbReference type="EC" id="2.7.13.3" evidence="3"/>
<evidence type="ECO:0000256" key="10">
    <source>
        <dbReference type="SAM" id="Phobius"/>
    </source>
</evidence>
<evidence type="ECO:0000256" key="5">
    <source>
        <dbReference type="ARBA" id="ARBA00022679"/>
    </source>
</evidence>
<dbReference type="GO" id="GO:0030295">
    <property type="term" value="F:protein kinase activator activity"/>
    <property type="evidence" value="ECO:0007669"/>
    <property type="project" value="TreeGrafter"/>
</dbReference>
<reference evidence="13 14" key="1">
    <citation type="submission" date="2019-05" db="EMBL/GenBank/DDBJ databases">
        <title>Sulfitobacter sabulilitoris sp. nov., isolated from a marine sand.</title>
        <authorList>
            <person name="Yoon J.-H."/>
        </authorList>
    </citation>
    <scope>NUCLEOTIDE SEQUENCE [LARGE SCALE GENOMIC DNA]</scope>
    <source>
        <strain evidence="13 14">HSMS-29</strain>
    </source>
</reference>
<dbReference type="GO" id="GO:0007234">
    <property type="term" value="P:osmosensory signaling via phosphorelay pathway"/>
    <property type="evidence" value="ECO:0007669"/>
    <property type="project" value="TreeGrafter"/>
</dbReference>
<dbReference type="PRINTS" id="PR00344">
    <property type="entry name" value="BCTRLSENSOR"/>
</dbReference>
<dbReference type="RefSeq" id="WP_138661713.1">
    <property type="nucleotide sequence ID" value="NZ_VANS01000001.1"/>
</dbReference>
<evidence type="ECO:0000256" key="1">
    <source>
        <dbReference type="ARBA" id="ARBA00000085"/>
    </source>
</evidence>
<comment type="caution">
    <text evidence="13">The sequence shown here is derived from an EMBL/GenBank/DDBJ whole genome shotgun (WGS) entry which is preliminary data.</text>
</comment>
<dbReference type="Proteomes" id="UP000309550">
    <property type="component" value="Unassembled WGS sequence"/>
</dbReference>
<keyword evidence="14" id="KW-1185">Reference proteome</keyword>
<evidence type="ECO:0000259" key="11">
    <source>
        <dbReference type="PROSITE" id="PS50109"/>
    </source>
</evidence>
<dbReference type="Pfam" id="PF02518">
    <property type="entry name" value="HATPase_c"/>
    <property type="match status" value="1"/>
</dbReference>
<dbReference type="Gene3D" id="3.30.450.350">
    <property type="entry name" value="CHASE domain"/>
    <property type="match status" value="1"/>
</dbReference>
<dbReference type="PROSITE" id="PS50839">
    <property type="entry name" value="CHASE"/>
    <property type="match status" value="1"/>
</dbReference>
<keyword evidence="7 13" id="KW-0418">Kinase</keyword>
<keyword evidence="6 10" id="KW-0812">Transmembrane</keyword>
<dbReference type="CDD" id="cd00082">
    <property type="entry name" value="HisKA"/>
    <property type="match status" value="1"/>
</dbReference>
<organism evidence="13 14">
    <name type="scientific">Sulfitobacter sabulilitoris</name>
    <dbReference type="NCBI Taxonomy" id="2562655"/>
    <lineage>
        <taxon>Bacteria</taxon>
        <taxon>Pseudomonadati</taxon>
        <taxon>Pseudomonadota</taxon>
        <taxon>Alphaproteobacteria</taxon>
        <taxon>Rhodobacterales</taxon>
        <taxon>Roseobacteraceae</taxon>
        <taxon>Sulfitobacter</taxon>
    </lineage>
</organism>
<keyword evidence="4" id="KW-0597">Phosphoprotein</keyword>
<dbReference type="Pfam" id="PF00512">
    <property type="entry name" value="HisKA"/>
    <property type="match status" value="1"/>
</dbReference>
<comment type="catalytic activity">
    <reaction evidence="1">
        <text>ATP + protein L-histidine = ADP + protein N-phospho-L-histidine.</text>
        <dbReference type="EC" id="2.7.13.3"/>
    </reaction>
</comment>
<dbReference type="SMART" id="SM01079">
    <property type="entry name" value="CHASE"/>
    <property type="match status" value="1"/>
</dbReference>
<keyword evidence="5" id="KW-0808">Transferase</keyword>
<feature type="transmembrane region" description="Helical" evidence="10">
    <location>
        <begin position="25"/>
        <end position="43"/>
    </location>
</feature>
<feature type="domain" description="Histidine kinase" evidence="11">
    <location>
        <begin position="373"/>
        <end position="589"/>
    </location>
</feature>
<evidence type="ECO:0000256" key="2">
    <source>
        <dbReference type="ARBA" id="ARBA00004370"/>
    </source>
</evidence>
<evidence type="ECO:0000256" key="3">
    <source>
        <dbReference type="ARBA" id="ARBA00012438"/>
    </source>
</evidence>
<name>A0A5S3PMP4_9RHOB</name>
<evidence type="ECO:0000313" key="14">
    <source>
        <dbReference type="Proteomes" id="UP000309550"/>
    </source>
</evidence>
<dbReference type="InterPro" id="IPR003594">
    <property type="entry name" value="HATPase_dom"/>
</dbReference>
<evidence type="ECO:0000256" key="7">
    <source>
        <dbReference type="ARBA" id="ARBA00022777"/>
    </source>
</evidence>
<protein>
    <recommendedName>
        <fullName evidence="3">histidine kinase</fullName>
        <ecNumber evidence="3">2.7.13.3</ecNumber>
    </recommendedName>
</protein>
<evidence type="ECO:0000256" key="9">
    <source>
        <dbReference type="ARBA" id="ARBA00023136"/>
    </source>
</evidence>
<dbReference type="AlphaFoldDB" id="A0A5S3PMP4"/>
<comment type="subcellular location">
    <subcellularLocation>
        <location evidence="2">Membrane</location>
    </subcellularLocation>
</comment>
<proteinExistence type="predicted"/>
<dbReference type="Pfam" id="PF03924">
    <property type="entry name" value="CHASE"/>
    <property type="match status" value="1"/>
</dbReference>
<feature type="domain" description="CHASE" evidence="12">
    <location>
        <begin position="88"/>
        <end position="248"/>
    </location>
</feature>
<dbReference type="InterPro" id="IPR036097">
    <property type="entry name" value="HisK_dim/P_sf"/>
</dbReference>
<dbReference type="InterPro" id="IPR005467">
    <property type="entry name" value="His_kinase_dom"/>
</dbReference>
<dbReference type="InterPro" id="IPR050351">
    <property type="entry name" value="BphY/WalK/GraS-like"/>
</dbReference>
<evidence type="ECO:0000256" key="4">
    <source>
        <dbReference type="ARBA" id="ARBA00022553"/>
    </source>
</evidence>
<evidence type="ECO:0000256" key="8">
    <source>
        <dbReference type="ARBA" id="ARBA00022989"/>
    </source>
</evidence>
<dbReference type="InterPro" id="IPR004358">
    <property type="entry name" value="Sig_transdc_His_kin-like_C"/>
</dbReference>
<gene>
    <name evidence="13" type="ORF">FDT80_08340</name>
</gene>
<dbReference type="Gene3D" id="3.30.565.10">
    <property type="entry name" value="Histidine kinase-like ATPase, C-terminal domain"/>
    <property type="match status" value="1"/>
</dbReference>
<dbReference type="GO" id="GO:0016020">
    <property type="term" value="C:membrane"/>
    <property type="evidence" value="ECO:0007669"/>
    <property type="project" value="UniProtKB-SubCell"/>
</dbReference>
<dbReference type="GO" id="GO:0000155">
    <property type="term" value="F:phosphorelay sensor kinase activity"/>
    <property type="evidence" value="ECO:0007669"/>
    <property type="project" value="InterPro"/>
</dbReference>
<dbReference type="SUPFAM" id="SSF47384">
    <property type="entry name" value="Homodimeric domain of signal transducing histidine kinase"/>
    <property type="match status" value="1"/>
</dbReference>
<keyword evidence="8 10" id="KW-1133">Transmembrane helix</keyword>
<accession>A0A5S3PMP4</accession>
<evidence type="ECO:0000256" key="6">
    <source>
        <dbReference type="ARBA" id="ARBA00022692"/>
    </source>
</evidence>
<dbReference type="SMART" id="SM00388">
    <property type="entry name" value="HisKA"/>
    <property type="match status" value="1"/>
</dbReference>
<sequence>MQESELKDLATERSAIARMGSLHRMHWIVVGLSLLLTFGAWYITREQINSRVADRFDRNAAQVLELVSERLQKYEDALWGGVAAIQAAGGDISYDKWRTYADTLNIETKYPGINGIGVIHHVQRTEIDNFLARQRLVRPEFRIHPDQPGDDLFPITYIEPSALNAAAVGLDIAHEANRLRAARRAGDIGAAQITAPIVLVQDAERTPGFLFYAPFYTENVSSTLAQRRDNFGGLVYAPFIFHKLVEGVLGRDSRLVRFSIHDNDDVLFDEGDTMPEGFVPQFTKTRTLHLYGRVWTFKIWDAPQFQALTGSSEPMMILIGGLFIDTMLLILFVTLARSNRRALAFADRMSQELTRQMHSLAQSNKELEQFAYVTSHDLKTPLRGIGYLLDYLGEELEPFVSGPEDTQEIEDNLTRLHGQVRRMENLIAGILEYSSIQNTNNKLSVVDTHTLVREICYTLDLRQDQFVFDGHFPEFTTDSIRLEQVLTNLISNARKYNDNPDTAVIRINVRDMGERLRFTVADNGPGIEPRFHARIFEIFQTLQPKDEVESTGIGLSIVKKAVELYGGTIELKSEPGAGTEISFDWPWRIDIENGPEQKRAA</sequence>
<dbReference type="SUPFAM" id="SSF55874">
    <property type="entry name" value="ATPase domain of HSP90 chaperone/DNA topoisomerase II/histidine kinase"/>
    <property type="match status" value="1"/>
</dbReference>
<dbReference type="InterPro" id="IPR036890">
    <property type="entry name" value="HATPase_C_sf"/>
</dbReference>
<feature type="transmembrane region" description="Helical" evidence="10">
    <location>
        <begin position="315"/>
        <end position="336"/>
    </location>
</feature>
<dbReference type="PROSITE" id="PS50109">
    <property type="entry name" value="HIS_KIN"/>
    <property type="match status" value="1"/>
</dbReference>
<dbReference type="GO" id="GO:0000156">
    <property type="term" value="F:phosphorelay response regulator activity"/>
    <property type="evidence" value="ECO:0007669"/>
    <property type="project" value="TreeGrafter"/>
</dbReference>
<dbReference type="SMART" id="SM00387">
    <property type="entry name" value="HATPase_c"/>
    <property type="match status" value="1"/>
</dbReference>
<dbReference type="InterPro" id="IPR006189">
    <property type="entry name" value="CHASE_dom"/>
</dbReference>
<evidence type="ECO:0000313" key="13">
    <source>
        <dbReference type="EMBL" id="TMM55546.1"/>
    </source>
</evidence>
<evidence type="ECO:0000259" key="12">
    <source>
        <dbReference type="PROSITE" id="PS50839"/>
    </source>
</evidence>
<dbReference type="OrthoDB" id="9795133at2"/>
<dbReference type="Gene3D" id="1.10.287.130">
    <property type="match status" value="1"/>
</dbReference>
<dbReference type="InterPro" id="IPR042240">
    <property type="entry name" value="CHASE_sf"/>
</dbReference>
<dbReference type="PANTHER" id="PTHR42878:SF15">
    <property type="entry name" value="BACTERIOPHYTOCHROME"/>
    <property type="match status" value="1"/>
</dbReference>
<keyword evidence="9 10" id="KW-0472">Membrane</keyword>
<dbReference type="InterPro" id="IPR003661">
    <property type="entry name" value="HisK_dim/P_dom"/>
</dbReference>
<dbReference type="PANTHER" id="PTHR42878">
    <property type="entry name" value="TWO-COMPONENT HISTIDINE KINASE"/>
    <property type="match status" value="1"/>
</dbReference>